<dbReference type="EMBL" id="RFXN01000113">
    <property type="protein sequence ID" value="NBR94358.1"/>
    <property type="molecule type" value="Genomic_DNA"/>
</dbReference>
<dbReference type="PANTHER" id="PTHR34724:SF2">
    <property type="entry name" value="OS12G0596101 PROTEIN"/>
    <property type="match status" value="1"/>
</dbReference>
<accession>A0A965LL56</accession>
<evidence type="ECO:0000313" key="3">
    <source>
        <dbReference type="Proteomes" id="UP000740727"/>
    </source>
</evidence>
<comment type="caution">
    <text evidence="2">The sequence shown here is derived from an EMBL/GenBank/DDBJ whole genome shotgun (WGS) entry which is preliminary data.</text>
</comment>
<evidence type="ECO:0000256" key="1">
    <source>
        <dbReference type="SAM" id="MobiDB-lite"/>
    </source>
</evidence>
<reference evidence="2" key="1">
    <citation type="submission" date="2018-10" db="EMBL/GenBank/DDBJ databases">
        <title>Iterative Subtractive Binning of Freshwater Chronoseries Metagenomes Recovers Nearly Complete Genomes from over Four Hundred Novel Species.</title>
        <authorList>
            <person name="Rodriguez-R L.M."/>
            <person name="Tsementzi D."/>
            <person name="Luo C."/>
            <person name="Konstantinidis K.T."/>
        </authorList>
    </citation>
    <scope>NUCLEOTIDE SEQUENCE</scope>
    <source>
        <strain evidence="2">WB5_2A_028</strain>
    </source>
</reference>
<dbReference type="AlphaFoldDB" id="A0A965LL56"/>
<dbReference type="PANTHER" id="PTHR34724">
    <property type="entry name" value="OS12G0596101 PROTEIN"/>
    <property type="match status" value="1"/>
</dbReference>
<sequence>MTHKVVPENLGGAVMCSKVTCRQCGKPTWSGCGEHIEVALAGVPQSERCQGHSDNTAPKSGGLFNRIFGR</sequence>
<gene>
    <name evidence="2" type="ORF">EBT44_06005</name>
</gene>
<evidence type="ECO:0000313" key="2">
    <source>
        <dbReference type="EMBL" id="NBR94358.1"/>
    </source>
</evidence>
<proteinExistence type="predicted"/>
<feature type="region of interest" description="Disordered" evidence="1">
    <location>
        <begin position="47"/>
        <end position="70"/>
    </location>
</feature>
<protein>
    <submittedName>
        <fullName evidence="2">Uncharacterized protein</fullName>
    </submittedName>
</protein>
<dbReference type="Proteomes" id="UP000740727">
    <property type="component" value="Unassembled WGS sequence"/>
</dbReference>
<name>A0A965LL56_9PROT</name>
<organism evidence="2 3">
    <name type="scientific">Candidatus Fonsibacter lacus</name>
    <dbReference type="NCBI Taxonomy" id="2576439"/>
    <lineage>
        <taxon>Bacteria</taxon>
        <taxon>Pseudomonadati</taxon>
        <taxon>Pseudomonadota</taxon>
        <taxon>Alphaproteobacteria</taxon>
        <taxon>Candidatus Pelagibacterales</taxon>
        <taxon>Candidatus Pelagibacterales incertae sedis</taxon>
        <taxon>Candidatus Fonsibacter</taxon>
    </lineage>
</organism>